<sequence>MKLLTLSDFQPIKTHKSTSSVPSHIQQQFQLSSRTKENDTVLSFATQGRAIAKFRQAINRGFSTSGLNNQKFWGKFSK</sequence>
<name>A0ABV4X4K2_9CYAN</name>
<dbReference type="RefSeq" id="WP_413270808.1">
    <property type="nucleotide sequence ID" value="NZ_JBHFNQ010000098.1"/>
</dbReference>
<accession>A0ABV4X4K2</accession>
<keyword evidence="2" id="KW-1185">Reference proteome</keyword>
<proteinExistence type="predicted"/>
<evidence type="ECO:0000313" key="2">
    <source>
        <dbReference type="Proteomes" id="UP001576774"/>
    </source>
</evidence>
<gene>
    <name evidence="1" type="ORF">ACE1CC_12745</name>
</gene>
<dbReference type="EMBL" id="JBHFNQ010000098">
    <property type="protein sequence ID" value="MFB2877714.1"/>
    <property type="molecule type" value="Genomic_DNA"/>
</dbReference>
<dbReference type="Proteomes" id="UP001576774">
    <property type="component" value="Unassembled WGS sequence"/>
</dbReference>
<protein>
    <submittedName>
        <fullName evidence="1">Uncharacterized protein</fullName>
    </submittedName>
</protein>
<reference evidence="1 2" key="1">
    <citation type="submission" date="2024-09" db="EMBL/GenBank/DDBJ databases">
        <title>Floridaenema gen nov. (Aerosakkonemataceae, Aerosakkonematales ord. nov., Cyanobacteria) from benthic tropical and subtropical fresh waters, with the description of four new species.</title>
        <authorList>
            <person name="Moretto J.A."/>
            <person name="Berthold D.E."/>
            <person name="Lefler F.W."/>
            <person name="Huang I.-S."/>
            <person name="Laughinghouse H. IV."/>
        </authorList>
    </citation>
    <scope>NUCLEOTIDE SEQUENCE [LARGE SCALE GENOMIC DNA]</scope>
    <source>
        <strain evidence="1 2">BLCC-F46</strain>
    </source>
</reference>
<comment type="caution">
    <text evidence="1">The sequence shown here is derived from an EMBL/GenBank/DDBJ whole genome shotgun (WGS) entry which is preliminary data.</text>
</comment>
<evidence type="ECO:0000313" key="1">
    <source>
        <dbReference type="EMBL" id="MFB2877714.1"/>
    </source>
</evidence>
<organism evidence="1 2">
    <name type="scientific">Floridaenema aerugineum BLCC-F46</name>
    <dbReference type="NCBI Taxonomy" id="3153654"/>
    <lineage>
        <taxon>Bacteria</taxon>
        <taxon>Bacillati</taxon>
        <taxon>Cyanobacteriota</taxon>
        <taxon>Cyanophyceae</taxon>
        <taxon>Oscillatoriophycideae</taxon>
        <taxon>Aerosakkonematales</taxon>
        <taxon>Aerosakkonemataceae</taxon>
        <taxon>Floridanema</taxon>
        <taxon>Floridanema aerugineum</taxon>
    </lineage>
</organism>